<evidence type="ECO:0000313" key="2">
    <source>
        <dbReference type="Proteomes" id="UP000321196"/>
    </source>
</evidence>
<protein>
    <submittedName>
        <fullName evidence="1">Uncharacterized protein</fullName>
    </submittedName>
</protein>
<accession>A0A5C8HPN9</accession>
<gene>
    <name evidence="1" type="ORF">FVP60_03085</name>
</gene>
<dbReference type="EMBL" id="VRSW01000001">
    <property type="protein sequence ID" value="TXK05974.1"/>
    <property type="molecule type" value="Genomic_DNA"/>
</dbReference>
<dbReference type="AlphaFoldDB" id="A0A5C8HPN9"/>
<sequence>MVAQEPLDLTNLPRFIDHLRARDAGLSTFVRGLLGVGWEVSDFWGPEQMDVWALRLHSNGRALRFGIERGFVDGVLVGSDGDRSIDFYPLSYAVLGWARSTGAVVPLEDPDHFSPDIGAHGWAALDWLAAGNDGNVARIRSAWKAYFELRYAPDSSRNEEWLAKTKAHGIRLIEQAAADSAGDSLGTVR</sequence>
<dbReference type="RefSeq" id="WP_147824787.1">
    <property type="nucleotide sequence ID" value="NZ_BAAARG010000001.1"/>
</dbReference>
<proteinExistence type="predicted"/>
<dbReference type="Proteomes" id="UP000321196">
    <property type="component" value="Unassembled WGS sequence"/>
</dbReference>
<evidence type="ECO:0000313" key="1">
    <source>
        <dbReference type="EMBL" id="TXK05974.1"/>
    </source>
</evidence>
<comment type="caution">
    <text evidence="1">The sequence shown here is derived from an EMBL/GenBank/DDBJ whole genome shotgun (WGS) entry which is preliminary data.</text>
</comment>
<organism evidence="1 2">
    <name type="scientific">Microbacterium mitrae</name>
    <dbReference type="NCBI Taxonomy" id="664640"/>
    <lineage>
        <taxon>Bacteria</taxon>
        <taxon>Bacillati</taxon>
        <taxon>Actinomycetota</taxon>
        <taxon>Actinomycetes</taxon>
        <taxon>Micrococcales</taxon>
        <taxon>Microbacteriaceae</taxon>
        <taxon>Microbacterium</taxon>
    </lineage>
</organism>
<reference evidence="1 2" key="1">
    <citation type="submission" date="2019-08" db="EMBL/GenBank/DDBJ databases">
        <authorList>
            <person name="Dong K."/>
        </authorList>
    </citation>
    <scope>NUCLEOTIDE SEQUENCE [LARGE SCALE GENOMIC DNA]</scope>
    <source>
        <strain evidence="1 2">M4-8</strain>
    </source>
</reference>
<keyword evidence="2" id="KW-1185">Reference proteome</keyword>
<name>A0A5C8HPN9_9MICO</name>
<dbReference type="OrthoDB" id="5084314at2"/>